<feature type="repeat" description="WD" evidence="4">
    <location>
        <begin position="390"/>
        <end position="431"/>
    </location>
</feature>
<feature type="repeat" description="WD" evidence="4">
    <location>
        <begin position="573"/>
        <end position="602"/>
    </location>
</feature>
<gene>
    <name evidence="7" type="primary">ATG16L1</name>
    <name evidence="7" type="ORF">BLAG_LOCUS7501</name>
</gene>
<dbReference type="InterPro" id="IPR020472">
    <property type="entry name" value="WD40_PAC1"/>
</dbReference>
<evidence type="ECO:0000256" key="2">
    <source>
        <dbReference type="ARBA" id="ARBA00022574"/>
    </source>
</evidence>
<feature type="repeat" description="WD" evidence="4">
    <location>
        <begin position="346"/>
        <end position="387"/>
    </location>
</feature>
<dbReference type="InterPro" id="IPR036322">
    <property type="entry name" value="WD40_repeat_dom_sf"/>
</dbReference>
<feature type="region of interest" description="Disordered" evidence="5">
    <location>
        <begin position="310"/>
        <end position="331"/>
    </location>
</feature>
<reference evidence="7" key="1">
    <citation type="submission" date="2022-01" db="EMBL/GenBank/DDBJ databases">
        <authorList>
            <person name="Braso-Vives M."/>
        </authorList>
    </citation>
    <scope>NUCLEOTIDE SEQUENCE</scope>
</reference>
<dbReference type="PANTHER" id="PTHR19878">
    <property type="entry name" value="AUTOPHAGY PROTEIN 16-LIKE"/>
    <property type="match status" value="1"/>
</dbReference>
<dbReference type="AlphaFoldDB" id="A0A8J9Z0B4"/>
<dbReference type="PRINTS" id="PR00320">
    <property type="entry name" value="GPROTEINBRPT"/>
</dbReference>
<dbReference type="Gene3D" id="1.20.5.170">
    <property type="match status" value="1"/>
</dbReference>
<dbReference type="GO" id="GO:0000045">
    <property type="term" value="P:autophagosome assembly"/>
    <property type="evidence" value="ECO:0007669"/>
    <property type="project" value="InterPro"/>
</dbReference>
<dbReference type="GO" id="GO:0034274">
    <property type="term" value="C:Atg12-Atg5-Atg16 complex"/>
    <property type="evidence" value="ECO:0007669"/>
    <property type="project" value="TreeGrafter"/>
</dbReference>
<evidence type="ECO:0000256" key="4">
    <source>
        <dbReference type="PROSITE-ProRule" id="PRU00221"/>
    </source>
</evidence>
<dbReference type="FunFam" id="2.130.10.10:FF:001153">
    <property type="entry name" value="Protein will die slowly-like protein"/>
    <property type="match status" value="1"/>
</dbReference>
<accession>A0A8J9Z0B4</accession>
<dbReference type="GO" id="GO:0000421">
    <property type="term" value="C:autophagosome membrane"/>
    <property type="evidence" value="ECO:0007669"/>
    <property type="project" value="TreeGrafter"/>
</dbReference>
<evidence type="ECO:0000256" key="1">
    <source>
        <dbReference type="ARBA" id="ARBA00009271"/>
    </source>
</evidence>
<evidence type="ECO:0000256" key="5">
    <source>
        <dbReference type="SAM" id="MobiDB-lite"/>
    </source>
</evidence>
<dbReference type="InterPro" id="IPR001680">
    <property type="entry name" value="WD40_rpt"/>
</dbReference>
<protein>
    <submittedName>
        <fullName evidence="7">ATG16L1 protein</fullName>
    </submittedName>
</protein>
<dbReference type="InterPro" id="IPR019775">
    <property type="entry name" value="WD40_repeat_CS"/>
</dbReference>
<dbReference type="OrthoDB" id="6262491at2759"/>
<feature type="compositionally biased region" description="Basic and acidic residues" evidence="5">
    <location>
        <begin position="225"/>
        <end position="234"/>
    </location>
</feature>
<feature type="domain" description="Autophagy-related protein 16" evidence="6">
    <location>
        <begin position="15"/>
        <end position="211"/>
    </location>
</feature>
<evidence type="ECO:0000313" key="8">
    <source>
        <dbReference type="Proteomes" id="UP000838412"/>
    </source>
</evidence>
<evidence type="ECO:0000256" key="3">
    <source>
        <dbReference type="ARBA" id="ARBA00022737"/>
    </source>
</evidence>
<dbReference type="Proteomes" id="UP000838412">
    <property type="component" value="Chromosome 14"/>
</dbReference>
<evidence type="ECO:0000313" key="7">
    <source>
        <dbReference type="EMBL" id="CAH1245037.1"/>
    </source>
</evidence>
<dbReference type="Gene3D" id="2.130.10.10">
    <property type="entry name" value="YVTN repeat-like/Quinoprotein amine dehydrogenase"/>
    <property type="match status" value="1"/>
</dbReference>
<dbReference type="PROSITE" id="PS50082">
    <property type="entry name" value="WD_REPEATS_2"/>
    <property type="match status" value="5"/>
</dbReference>
<keyword evidence="8" id="KW-1185">Reference proteome</keyword>
<dbReference type="GO" id="GO:0043495">
    <property type="term" value="F:protein-membrane adaptor activity"/>
    <property type="evidence" value="ECO:0007669"/>
    <property type="project" value="TreeGrafter"/>
</dbReference>
<dbReference type="Pfam" id="PF08614">
    <property type="entry name" value="ATG16"/>
    <property type="match status" value="1"/>
</dbReference>
<dbReference type="InterPro" id="IPR015943">
    <property type="entry name" value="WD40/YVTN_repeat-like_dom_sf"/>
</dbReference>
<keyword evidence="2 4" id="KW-0853">WD repeat</keyword>
<dbReference type="FunFam" id="2.130.10.10:FF:000159">
    <property type="entry name" value="Autophagy-related protein 16-1 isoform 1"/>
    <property type="match status" value="1"/>
</dbReference>
<comment type="similarity">
    <text evidence="1">Belongs to the WD repeat ATG16 family.</text>
</comment>
<proteinExistence type="inferred from homology"/>
<name>A0A8J9Z0B4_BRALA</name>
<dbReference type="InterPro" id="IPR013923">
    <property type="entry name" value="Autophagy-rel_prot_16_dom"/>
</dbReference>
<dbReference type="PANTHER" id="PTHR19878:SF8">
    <property type="entry name" value="AUTOPHAGY-RELATED 16, ISOFORM F"/>
    <property type="match status" value="1"/>
</dbReference>
<organism evidence="7 8">
    <name type="scientific">Branchiostoma lanceolatum</name>
    <name type="common">Common lancelet</name>
    <name type="synonym">Amphioxus lanceolatum</name>
    <dbReference type="NCBI Taxonomy" id="7740"/>
    <lineage>
        <taxon>Eukaryota</taxon>
        <taxon>Metazoa</taxon>
        <taxon>Chordata</taxon>
        <taxon>Cephalochordata</taxon>
        <taxon>Leptocardii</taxon>
        <taxon>Amphioxiformes</taxon>
        <taxon>Branchiostomatidae</taxon>
        <taxon>Branchiostoma</taxon>
    </lineage>
</organism>
<dbReference type="PROSITE" id="PS50294">
    <property type="entry name" value="WD_REPEATS_REGION"/>
    <property type="match status" value="4"/>
</dbReference>
<feature type="region of interest" description="Disordered" evidence="5">
    <location>
        <begin position="217"/>
        <end position="287"/>
    </location>
</feature>
<dbReference type="CDD" id="cd22887">
    <property type="entry name" value="Atg16_CCD"/>
    <property type="match status" value="1"/>
</dbReference>
<dbReference type="SMART" id="SM00320">
    <property type="entry name" value="WD40"/>
    <property type="match status" value="7"/>
</dbReference>
<feature type="repeat" description="WD" evidence="4">
    <location>
        <begin position="432"/>
        <end position="473"/>
    </location>
</feature>
<dbReference type="PROSITE" id="PS00678">
    <property type="entry name" value="WD_REPEATS_1"/>
    <property type="match status" value="3"/>
</dbReference>
<feature type="compositionally biased region" description="Polar residues" evidence="5">
    <location>
        <begin position="273"/>
        <end position="287"/>
    </location>
</feature>
<sequence>MAASGSEEGGWKQTLLLRLRDRNRVQTHFFADVIHAHNKLFESADTLKSQNVQLQLQTERLKQDKLDLEVKVLDTSANSGTGKGEKTQALEQKLFKLQEELTELHRRKGENAQQIIDLNSALQEKEKVLTEKENKLLDTETHLEALKAECRNLEQAILEKDAMHQALRDEHQALQMTFSALEDKLRKTQAENQELVERWLQQKSRDADKMNFENDQMARKRQAKLQRELAEAAKEPSLPLTDKHGSKKKVHFRKRSESGPRSPENGQPDPTAPSGSPINKIFNSSTLEAPANPGHVGFIESIAGLLAGKKRSSSHDDGFEPQTSAAGAPPRHYVTVTLPSTAVHKADGHDGEVNAVRFSPSGRIVATGGTDRKLKLWEVMNRKLDSKAVLTGSNAGIMSVEFDPQENYILGASNDFASRVWSVADHRLRHTLTGHSGRVLAAKFLGDSSRVVSGSHDRTLKVWDLRSRACIRTIFAGSSCNDLVTSDLSGTNIISGHFDKRIRFWDTRAESSANEITLQGKITSVDLSLDNKYLLSCSRDDSLKLIDLRMNQVTGTFCADGFKVGCDWTRAIFSPDAQYVVAGSSDGSIYIWNITTFRLEKTLKEHNSSVIACSWHPSGVMMVSCDKNKKLTLWSDF</sequence>
<dbReference type="CDD" id="cd00200">
    <property type="entry name" value="WD40"/>
    <property type="match status" value="1"/>
</dbReference>
<feature type="compositionally biased region" description="Basic residues" evidence="5">
    <location>
        <begin position="245"/>
        <end position="254"/>
    </location>
</feature>
<feature type="repeat" description="WD" evidence="4">
    <location>
        <begin position="603"/>
        <end position="637"/>
    </location>
</feature>
<dbReference type="Pfam" id="PF00400">
    <property type="entry name" value="WD40"/>
    <property type="match status" value="6"/>
</dbReference>
<dbReference type="InterPro" id="IPR045160">
    <property type="entry name" value="ATG16"/>
</dbReference>
<dbReference type="SUPFAM" id="SSF50978">
    <property type="entry name" value="WD40 repeat-like"/>
    <property type="match status" value="1"/>
</dbReference>
<dbReference type="EMBL" id="OV696699">
    <property type="protein sequence ID" value="CAH1245037.1"/>
    <property type="molecule type" value="Genomic_DNA"/>
</dbReference>
<keyword evidence="3" id="KW-0677">Repeat</keyword>
<evidence type="ECO:0000259" key="6">
    <source>
        <dbReference type="Pfam" id="PF08614"/>
    </source>
</evidence>
<dbReference type="GO" id="GO:0034045">
    <property type="term" value="C:phagophore assembly site membrane"/>
    <property type="evidence" value="ECO:0007669"/>
    <property type="project" value="TreeGrafter"/>
</dbReference>